<proteinExistence type="predicted"/>
<evidence type="ECO:0000313" key="1">
    <source>
        <dbReference type="EMBL" id="AIC15817.1"/>
    </source>
</evidence>
<dbReference type="EMBL" id="CP007536">
    <property type="protein sequence ID" value="AIC15817.1"/>
    <property type="molecule type" value="Genomic_DNA"/>
</dbReference>
<dbReference type="Proteomes" id="UP000027093">
    <property type="component" value="Chromosome"/>
</dbReference>
<reference evidence="1 2" key="1">
    <citation type="journal article" date="2014" name="Int. J. Syst. Evol. Microbiol.">
        <title>Nitrososphaera viennensis gen. nov., sp. nov., an aerobic and mesophilic, ammonia-oxidizing archaeon from soil and a member of the archaeal phylum Thaumarchaeota.</title>
        <authorList>
            <person name="Stieglmeier M."/>
            <person name="Klingl A."/>
            <person name="Alves R.J."/>
            <person name="Rittmann S.K."/>
            <person name="Melcher M."/>
            <person name="Leisch N."/>
            <person name="Schleper C."/>
        </authorList>
    </citation>
    <scope>NUCLEOTIDE SEQUENCE [LARGE SCALE GENOMIC DNA]</scope>
    <source>
        <strain evidence="1">EN76</strain>
    </source>
</reference>
<keyword evidence="2" id="KW-1185">Reference proteome</keyword>
<accession>A0A060HRI6</accession>
<dbReference type="STRING" id="926571.NVIE_015680"/>
<protein>
    <submittedName>
        <fullName evidence="1">Uncharacterized protein</fullName>
    </submittedName>
</protein>
<dbReference type="KEGG" id="nvn:NVIE_015680"/>
<sequence length="111" mass="12858">MLLLYLRPAQAWTGREEKTQESPESLIMPYEDINTSQQRISGETFPDIILELCDNCNWSCTCLNMRGIVDSCPLCKIDVSHIPMTLEEACNIKYDDRRGMILEFSRQNPLR</sequence>
<evidence type="ECO:0000313" key="2">
    <source>
        <dbReference type="Proteomes" id="UP000027093"/>
    </source>
</evidence>
<dbReference type="AlphaFoldDB" id="A0A060HRI6"/>
<name>A0A060HRI6_9ARCH</name>
<organism evidence="1 2">
    <name type="scientific">Nitrososphaera viennensis EN76</name>
    <dbReference type="NCBI Taxonomy" id="926571"/>
    <lineage>
        <taxon>Archaea</taxon>
        <taxon>Nitrososphaerota</taxon>
        <taxon>Nitrososphaeria</taxon>
        <taxon>Nitrososphaerales</taxon>
        <taxon>Nitrososphaeraceae</taxon>
        <taxon>Nitrososphaera</taxon>
    </lineage>
</organism>
<dbReference type="HOGENOM" id="CLU_2230466_0_0_2"/>
<gene>
    <name evidence="1" type="ORF">NVIE_015680</name>
</gene>